<evidence type="ECO:0000313" key="3">
    <source>
        <dbReference type="Proteomes" id="UP000651057"/>
    </source>
</evidence>
<gene>
    <name evidence="2" type="ORF">JJQ60_15255</name>
</gene>
<dbReference type="AlphaFoldDB" id="A0A936ZZR4"/>
<evidence type="ECO:0000313" key="2">
    <source>
        <dbReference type="EMBL" id="MBL0684885.1"/>
    </source>
</evidence>
<name>A0A936ZZR4_9FLAO</name>
<protein>
    <recommendedName>
        <fullName evidence="4">Alpha/beta hydrolase</fullName>
    </recommendedName>
</protein>
<evidence type="ECO:0000256" key="1">
    <source>
        <dbReference type="SAM" id="SignalP"/>
    </source>
</evidence>
<dbReference type="RefSeq" id="WP_201922061.1">
    <property type="nucleotide sequence ID" value="NZ_BAABAX010000014.1"/>
</dbReference>
<dbReference type="EMBL" id="JAERQJ010000006">
    <property type="protein sequence ID" value="MBL0684885.1"/>
    <property type="molecule type" value="Genomic_DNA"/>
</dbReference>
<comment type="caution">
    <text evidence="2">The sequence shown here is derived from an EMBL/GenBank/DDBJ whole genome shotgun (WGS) entry which is preliminary data.</text>
</comment>
<accession>A0A936ZZR4</accession>
<proteinExistence type="predicted"/>
<keyword evidence="3" id="KW-1185">Reference proteome</keyword>
<organism evidence="2 3">
    <name type="scientific">Aquimarina mytili</name>
    <dbReference type="NCBI Taxonomy" id="874423"/>
    <lineage>
        <taxon>Bacteria</taxon>
        <taxon>Pseudomonadati</taxon>
        <taxon>Bacteroidota</taxon>
        <taxon>Flavobacteriia</taxon>
        <taxon>Flavobacteriales</taxon>
        <taxon>Flavobacteriaceae</taxon>
        <taxon>Aquimarina</taxon>
    </lineage>
</organism>
<evidence type="ECO:0008006" key="4">
    <source>
        <dbReference type="Google" id="ProtNLM"/>
    </source>
</evidence>
<reference evidence="2" key="1">
    <citation type="submission" date="2021-01" db="EMBL/GenBank/DDBJ databases">
        <authorList>
            <person name="Zhong Y.L."/>
        </authorList>
    </citation>
    <scope>NUCLEOTIDE SEQUENCE</scope>
    <source>
        <strain evidence="2">KCTC 23302</strain>
    </source>
</reference>
<sequence length="476" mass="55939">MKLNYLKKYVVLNWLIFCTISLCNAQQLSDFKIGIVIDSLAIPSSNNSFSVYLPTDFDSNKNWPLLLGFDLSGRASDITRLYKVAAEKQGYIIAISNLSEDVDQEKKNNVVTAFMNHIFSLFPIQKNRVYGTAIQESAKLVSLLPVFYNNDISGVIVIGDSYYYDSGIKIKNKFSHIGIIHTTNFRYKDFLKNKEYLKRRAVEADVFPFEGKSEFPNSNLLSKALSNLTLLAMASGRMAKDSTWVQNLYQKDLRQIEIHLKENEFLTAFDEVKRMREKYKLFFDTDHLKDKQREIKKHKEYKKEKRLQTKYLYRENFLRLTYVFSMDEDIELKNYENLGWWQYQIAELDSLVIKKEKYAAAMGLRMKGYLKHLVNVYKIAQLEEKSKNFEKVMFLNILSTIVDKKDFESYRTIISLSAIDEDYETALFYLERLLQNGYEDFDKLYTIEGTLALRITKEYNKLIKKHLGKSKYFFSE</sequence>
<feature type="chain" id="PRO_5038025546" description="Alpha/beta hydrolase" evidence="1">
    <location>
        <begin position="26"/>
        <end position="476"/>
    </location>
</feature>
<dbReference type="Proteomes" id="UP000651057">
    <property type="component" value="Unassembled WGS sequence"/>
</dbReference>
<keyword evidence="1" id="KW-0732">Signal</keyword>
<feature type="signal peptide" evidence="1">
    <location>
        <begin position="1"/>
        <end position="25"/>
    </location>
</feature>